<proteinExistence type="predicted"/>
<evidence type="ECO:0000313" key="2">
    <source>
        <dbReference type="Proteomes" id="UP000198211"/>
    </source>
</evidence>
<dbReference type="EMBL" id="NBNE01001402">
    <property type="protein sequence ID" value="OWZ14149.1"/>
    <property type="molecule type" value="Genomic_DNA"/>
</dbReference>
<sequence>MTVVGAFQANKYEAVESACLDSSIVDFNSFISQLASLLQYERMSESHLRPQRKCGTNKQFFAVCGLKTGRKCHSFRFSTSLE</sequence>
<reference evidence="2" key="1">
    <citation type="submission" date="2017-03" db="EMBL/GenBank/DDBJ databases">
        <title>Phytopthora megakarya and P. palmivora, two closely related causual agents of cacao black pod achieved similar genome size and gene model numbers by different mechanisms.</title>
        <authorList>
            <person name="Ali S."/>
            <person name="Shao J."/>
            <person name="Larry D.J."/>
            <person name="Kronmiller B."/>
            <person name="Shen D."/>
            <person name="Strem M.D."/>
            <person name="Melnick R.L."/>
            <person name="Guiltinan M.J."/>
            <person name="Tyler B.M."/>
            <person name="Meinhardt L.W."/>
            <person name="Bailey B.A."/>
        </authorList>
    </citation>
    <scope>NUCLEOTIDE SEQUENCE [LARGE SCALE GENOMIC DNA]</scope>
    <source>
        <strain evidence="2">zdho120</strain>
    </source>
</reference>
<organism evidence="1 2">
    <name type="scientific">Phytophthora megakarya</name>
    <dbReference type="NCBI Taxonomy" id="4795"/>
    <lineage>
        <taxon>Eukaryota</taxon>
        <taxon>Sar</taxon>
        <taxon>Stramenopiles</taxon>
        <taxon>Oomycota</taxon>
        <taxon>Peronosporomycetes</taxon>
        <taxon>Peronosporales</taxon>
        <taxon>Peronosporaceae</taxon>
        <taxon>Phytophthora</taxon>
    </lineage>
</organism>
<accession>A0A225WAH8</accession>
<gene>
    <name evidence="1" type="ORF">PHMEG_00012404</name>
</gene>
<name>A0A225WAH8_9STRA</name>
<keyword evidence="2" id="KW-1185">Reference proteome</keyword>
<dbReference type="AlphaFoldDB" id="A0A225WAH8"/>
<protein>
    <submittedName>
        <fullName evidence="1">Uncharacterized protein</fullName>
    </submittedName>
</protein>
<comment type="caution">
    <text evidence="1">The sequence shown here is derived from an EMBL/GenBank/DDBJ whole genome shotgun (WGS) entry which is preliminary data.</text>
</comment>
<evidence type="ECO:0000313" key="1">
    <source>
        <dbReference type="EMBL" id="OWZ14149.1"/>
    </source>
</evidence>
<dbReference type="OrthoDB" id="88674at2759"/>
<dbReference type="Proteomes" id="UP000198211">
    <property type="component" value="Unassembled WGS sequence"/>
</dbReference>